<proteinExistence type="predicted"/>
<sequence length="89" mass="10450">MSANVDVTIIRGGDTTPINNTATNTTDIDELSKRLKIQEIQKVRKAQQFLKKQQRRREMDKTWLDKCITGTIEFVENVCRWEIIDVKRK</sequence>
<gene>
    <name evidence="1" type="ORF">ACHAWO_001612</name>
</gene>
<dbReference type="EMBL" id="JALLPJ020001082">
    <property type="protein sequence ID" value="KAL3776752.1"/>
    <property type="molecule type" value="Genomic_DNA"/>
</dbReference>
<evidence type="ECO:0000313" key="1">
    <source>
        <dbReference type="EMBL" id="KAL3776752.1"/>
    </source>
</evidence>
<evidence type="ECO:0000313" key="2">
    <source>
        <dbReference type="Proteomes" id="UP001530400"/>
    </source>
</evidence>
<protein>
    <submittedName>
        <fullName evidence="1">Uncharacterized protein</fullName>
    </submittedName>
</protein>
<keyword evidence="2" id="KW-1185">Reference proteome</keyword>
<dbReference type="AlphaFoldDB" id="A0ABD3NNT5"/>
<name>A0ABD3NNT5_9STRA</name>
<comment type="caution">
    <text evidence="1">The sequence shown here is derived from an EMBL/GenBank/DDBJ whole genome shotgun (WGS) entry which is preliminary data.</text>
</comment>
<organism evidence="1 2">
    <name type="scientific">Cyclotella atomus</name>
    <dbReference type="NCBI Taxonomy" id="382360"/>
    <lineage>
        <taxon>Eukaryota</taxon>
        <taxon>Sar</taxon>
        <taxon>Stramenopiles</taxon>
        <taxon>Ochrophyta</taxon>
        <taxon>Bacillariophyta</taxon>
        <taxon>Coscinodiscophyceae</taxon>
        <taxon>Thalassiosirophycidae</taxon>
        <taxon>Stephanodiscales</taxon>
        <taxon>Stephanodiscaceae</taxon>
        <taxon>Cyclotella</taxon>
    </lineage>
</organism>
<reference evidence="1 2" key="1">
    <citation type="submission" date="2024-10" db="EMBL/GenBank/DDBJ databases">
        <title>Updated reference genomes for cyclostephanoid diatoms.</title>
        <authorList>
            <person name="Roberts W.R."/>
            <person name="Alverson A.J."/>
        </authorList>
    </citation>
    <scope>NUCLEOTIDE SEQUENCE [LARGE SCALE GENOMIC DNA]</scope>
    <source>
        <strain evidence="1 2">AJA010-31</strain>
    </source>
</reference>
<accession>A0ABD3NNT5</accession>
<dbReference type="Proteomes" id="UP001530400">
    <property type="component" value="Unassembled WGS sequence"/>
</dbReference>